<evidence type="ECO:0000313" key="2">
    <source>
        <dbReference type="EMBL" id="SFE59878.1"/>
    </source>
</evidence>
<keyword evidence="3" id="KW-1185">Reference proteome</keyword>
<proteinExistence type="predicted"/>
<dbReference type="STRING" id="1123323.SAMN05216245_11017"/>
<organism evidence="2 3">
    <name type="scientific">Succiniclasticum ruminis DSM 9236</name>
    <dbReference type="NCBI Taxonomy" id="1123323"/>
    <lineage>
        <taxon>Bacteria</taxon>
        <taxon>Bacillati</taxon>
        <taxon>Bacillota</taxon>
        <taxon>Negativicutes</taxon>
        <taxon>Acidaminococcales</taxon>
        <taxon>Acidaminococcaceae</taxon>
        <taxon>Succiniclasticum</taxon>
    </lineage>
</organism>
<protein>
    <submittedName>
        <fullName evidence="2">Uncharacterized protein</fullName>
    </submittedName>
</protein>
<sequence length="106" mass="12736">MAEPVAYAIGLKPREFEEMQPGEFLLMLEAVNRQRREEDYRTAYFLSFVIAPYLKRDSKLTLEDIVDPLWMTEEELKAKKEEKARQEKEHDRAVLEQEFAWALRRE</sequence>
<name>A0A1I2BVB9_9FIRM</name>
<keyword evidence="1" id="KW-0175">Coiled coil</keyword>
<dbReference type="OrthoDB" id="1634049at2"/>
<dbReference type="Proteomes" id="UP000198896">
    <property type="component" value="Unassembled WGS sequence"/>
</dbReference>
<accession>A0A1I2BVB9</accession>
<gene>
    <name evidence="2" type="ORF">SAMN05216245_11017</name>
</gene>
<evidence type="ECO:0000313" key="3">
    <source>
        <dbReference type="Proteomes" id="UP000198896"/>
    </source>
</evidence>
<dbReference type="RefSeq" id="WP_093913684.1">
    <property type="nucleotide sequence ID" value="NZ_FONL01000010.1"/>
</dbReference>
<feature type="coiled-coil region" evidence="1">
    <location>
        <begin position="69"/>
        <end position="98"/>
    </location>
</feature>
<dbReference type="AlphaFoldDB" id="A0A1I2BVB9"/>
<evidence type="ECO:0000256" key="1">
    <source>
        <dbReference type="SAM" id="Coils"/>
    </source>
</evidence>
<dbReference type="EMBL" id="FONL01000010">
    <property type="protein sequence ID" value="SFE59878.1"/>
    <property type="molecule type" value="Genomic_DNA"/>
</dbReference>
<reference evidence="2 3" key="1">
    <citation type="submission" date="2016-10" db="EMBL/GenBank/DDBJ databases">
        <authorList>
            <person name="de Groot N.N."/>
        </authorList>
    </citation>
    <scope>NUCLEOTIDE SEQUENCE [LARGE SCALE GENOMIC DNA]</scope>
    <source>
        <strain evidence="2 3">DSM 9236</strain>
    </source>
</reference>